<evidence type="ECO:0000313" key="10">
    <source>
        <dbReference type="EMBL" id="RDU66279.1"/>
    </source>
</evidence>
<dbReference type="OrthoDB" id="9804217at2"/>
<dbReference type="Pfam" id="PF00218">
    <property type="entry name" value="IGPS"/>
    <property type="match status" value="1"/>
</dbReference>
<dbReference type="EMBL" id="NXLT01000007">
    <property type="protein sequence ID" value="RDU66279.1"/>
    <property type="molecule type" value="Genomic_DNA"/>
</dbReference>
<dbReference type="InterPro" id="IPR013798">
    <property type="entry name" value="Indole-3-glycerol_P_synth_dom"/>
</dbReference>
<protein>
    <recommendedName>
        <fullName evidence="8">Indole-3-glycerol phosphate synthase</fullName>
        <shortName evidence="8">IGPS</shortName>
        <ecNumber evidence="8">4.1.1.48</ecNumber>
    </recommendedName>
</protein>
<dbReference type="CDD" id="cd00331">
    <property type="entry name" value="IGPS"/>
    <property type="match status" value="1"/>
</dbReference>
<dbReference type="AlphaFoldDB" id="A0A3D8IM25"/>
<dbReference type="FunFam" id="3.20.20.70:FF:000024">
    <property type="entry name" value="Indole-3-glycerol phosphate synthase"/>
    <property type="match status" value="1"/>
</dbReference>
<evidence type="ECO:0000256" key="2">
    <source>
        <dbReference type="ARBA" id="ARBA00004696"/>
    </source>
</evidence>
<dbReference type="InterPro" id="IPR011060">
    <property type="entry name" value="RibuloseP-bd_barrel"/>
</dbReference>
<comment type="caution">
    <text evidence="10">The sequence shown here is derived from an EMBL/GenBank/DDBJ whole genome shotgun (WGS) entry which is preliminary data.</text>
</comment>
<feature type="domain" description="Indole-3-glycerol phosphate synthase" evidence="9">
    <location>
        <begin position="4"/>
        <end position="255"/>
    </location>
</feature>
<keyword evidence="7 8" id="KW-0456">Lyase</keyword>
<dbReference type="Gene3D" id="3.20.20.70">
    <property type="entry name" value="Aldolase class I"/>
    <property type="match status" value="1"/>
</dbReference>
<organism evidence="10 11">
    <name type="scientific">Helicobacter equorum</name>
    <dbReference type="NCBI Taxonomy" id="361872"/>
    <lineage>
        <taxon>Bacteria</taxon>
        <taxon>Pseudomonadati</taxon>
        <taxon>Campylobacterota</taxon>
        <taxon>Epsilonproteobacteria</taxon>
        <taxon>Campylobacterales</taxon>
        <taxon>Helicobacteraceae</taxon>
        <taxon>Helicobacter</taxon>
    </lineage>
</organism>
<keyword evidence="4 8" id="KW-0210">Decarboxylase</keyword>
<evidence type="ECO:0000256" key="5">
    <source>
        <dbReference type="ARBA" id="ARBA00022822"/>
    </source>
</evidence>
<keyword evidence="6 8" id="KW-0057">Aromatic amino acid biosynthesis</keyword>
<gene>
    <name evidence="8" type="primary">trpC</name>
    <name evidence="10" type="ORF">CQA54_07290</name>
</gene>
<evidence type="ECO:0000256" key="1">
    <source>
        <dbReference type="ARBA" id="ARBA00001633"/>
    </source>
</evidence>
<proteinExistence type="inferred from homology"/>
<evidence type="ECO:0000256" key="7">
    <source>
        <dbReference type="ARBA" id="ARBA00023239"/>
    </source>
</evidence>
<dbReference type="SUPFAM" id="SSF51366">
    <property type="entry name" value="Ribulose-phoshate binding barrel"/>
    <property type="match status" value="1"/>
</dbReference>
<evidence type="ECO:0000256" key="4">
    <source>
        <dbReference type="ARBA" id="ARBA00022793"/>
    </source>
</evidence>
<dbReference type="PANTHER" id="PTHR22854:SF2">
    <property type="entry name" value="INDOLE-3-GLYCEROL-PHOSPHATE SYNTHASE"/>
    <property type="match status" value="1"/>
</dbReference>
<dbReference type="InterPro" id="IPR001468">
    <property type="entry name" value="Indole-3-GlycerolPSynthase_CS"/>
</dbReference>
<keyword evidence="11" id="KW-1185">Reference proteome</keyword>
<dbReference type="NCBIfam" id="NF001377">
    <property type="entry name" value="PRK00278.2-4"/>
    <property type="match status" value="1"/>
</dbReference>
<evidence type="ECO:0000313" key="11">
    <source>
        <dbReference type="Proteomes" id="UP000256514"/>
    </source>
</evidence>
<evidence type="ECO:0000259" key="9">
    <source>
        <dbReference type="Pfam" id="PF00218"/>
    </source>
</evidence>
<dbReference type="Proteomes" id="UP000256514">
    <property type="component" value="Unassembled WGS sequence"/>
</dbReference>
<dbReference type="GO" id="GO:0000162">
    <property type="term" value="P:L-tryptophan biosynthetic process"/>
    <property type="evidence" value="ECO:0007669"/>
    <property type="project" value="UniProtKB-UniRule"/>
</dbReference>
<sequence length="263" mass="29191">MTILDTIAQDTKDRIAHKKAQLSLDHIRAQALALDTCYGRFEQALSHKDMSFICEVKKASPSQGIIAKDFDPVQIAMTYQESGADCISCLTEPKHFLGDDKYLQDIAKCVNIPILRKDFILDSYMIYEAKVLGASAILLIVAMLQPQQIQEYLEIAHTLGLCVLTEVHDEEQLRIALDSKARIIGINNRDLRDFSVDIHTSTKLAKLVPNDVILVSESGIKTADDICLLESCGFDAVLIGQTLMSTQDKGAALTKLRTKDTHQ</sequence>
<evidence type="ECO:0000256" key="3">
    <source>
        <dbReference type="ARBA" id="ARBA00022605"/>
    </source>
</evidence>
<comment type="catalytic activity">
    <reaction evidence="1 8">
        <text>1-(2-carboxyphenylamino)-1-deoxy-D-ribulose 5-phosphate + H(+) = (1S,2R)-1-C-(indol-3-yl)glycerol 3-phosphate + CO2 + H2O</text>
        <dbReference type="Rhea" id="RHEA:23476"/>
        <dbReference type="ChEBI" id="CHEBI:15377"/>
        <dbReference type="ChEBI" id="CHEBI:15378"/>
        <dbReference type="ChEBI" id="CHEBI:16526"/>
        <dbReference type="ChEBI" id="CHEBI:58613"/>
        <dbReference type="ChEBI" id="CHEBI:58866"/>
        <dbReference type="EC" id="4.1.1.48"/>
    </reaction>
</comment>
<dbReference type="GO" id="GO:0004425">
    <property type="term" value="F:indole-3-glycerol-phosphate synthase activity"/>
    <property type="evidence" value="ECO:0007669"/>
    <property type="project" value="UniProtKB-UniRule"/>
</dbReference>
<dbReference type="EC" id="4.1.1.48" evidence="8"/>
<keyword evidence="3 8" id="KW-0028">Amino-acid biosynthesis</keyword>
<dbReference type="GO" id="GO:0004640">
    <property type="term" value="F:phosphoribosylanthranilate isomerase activity"/>
    <property type="evidence" value="ECO:0007669"/>
    <property type="project" value="TreeGrafter"/>
</dbReference>
<dbReference type="UniPathway" id="UPA00035">
    <property type="reaction ID" value="UER00043"/>
</dbReference>
<comment type="pathway">
    <text evidence="2 8">Amino-acid biosynthesis; L-tryptophan biosynthesis; L-tryptophan from chorismate: step 4/5.</text>
</comment>
<dbReference type="InterPro" id="IPR045186">
    <property type="entry name" value="Indole-3-glycerol_P_synth"/>
</dbReference>
<evidence type="ECO:0000256" key="6">
    <source>
        <dbReference type="ARBA" id="ARBA00023141"/>
    </source>
</evidence>
<keyword evidence="5 8" id="KW-0822">Tryptophan biosynthesis</keyword>
<dbReference type="HAMAP" id="MF_00134_B">
    <property type="entry name" value="IGPS_B"/>
    <property type="match status" value="1"/>
</dbReference>
<dbReference type="RefSeq" id="WP_115571452.1">
    <property type="nucleotide sequence ID" value="NZ_NXLT01000007.1"/>
</dbReference>
<dbReference type="InterPro" id="IPR013785">
    <property type="entry name" value="Aldolase_TIM"/>
</dbReference>
<reference evidence="10 11" key="1">
    <citation type="submission" date="2018-04" db="EMBL/GenBank/DDBJ databases">
        <title>Novel Campyloabacter and Helicobacter Species and Strains.</title>
        <authorList>
            <person name="Mannion A.J."/>
            <person name="Shen Z."/>
            <person name="Fox J.G."/>
        </authorList>
    </citation>
    <scope>NUCLEOTIDE SEQUENCE [LARGE SCALE GENOMIC DNA]</scope>
    <source>
        <strain evidence="10 11">MIT 12-6600</strain>
    </source>
</reference>
<name>A0A3D8IM25_9HELI</name>
<evidence type="ECO:0000256" key="8">
    <source>
        <dbReference type="HAMAP-Rule" id="MF_00134"/>
    </source>
</evidence>
<dbReference type="PROSITE" id="PS00614">
    <property type="entry name" value="IGPS"/>
    <property type="match status" value="1"/>
</dbReference>
<dbReference type="PANTHER" id="PTHR22854">
    <property type="entry name" value="TRYPTOPHAN BIOSYNTHESIS PROTEIN"/>
    <property type="match status" value="1"/>
</dbReference>
<comment type="similarity">
    <text evidence="8">Belongs to the TrpC family.</text>
</comment>
<accession>A0A3D8IM25</accession>